<comment type="caution">
    <text evidence="1">The sequence shown here is derived from an EMBL/GenBank/DDBJ whole genome shotgun (WGS) entry which is preliminary data.</text>
</comment>
<evidence type="ECO:0000313" key="1">
    <source>
        <dbReference type="EMBL" id="GLB46188.1"/>
    </source>
</evidence>
<organism evidence="1 2">
    <name type="scientific">Philodulcilactobacillus myokoensis</name>
    <dbReference type="NCBI Taxonomy" id="2929573"/>
    <lineage>
        <taxon>Bacteria</taxon>
        <taxon>Bacillati</taxon>
        <taxon>Bacillota</taxon>
        <taxon>Bacilli</taxon>
        <taxon>Lactobacillales</taxon>
        <taxon>Lactobacillaceae</taxon>
        <taxon>Philodulcilactobacillus</taxon>
    </lineage>
</organism>
<reference evidence="1" key="2">
    <citation type="journal article" date="2023" name="PLoS ONE">
        <title>Philodulcilactobacillus myokoensis gen. nov., sp. nov., a fructophilic, acidophilic, and agar-phobic lactic acid bacterium isolated from fermented vegetable extracts.</title>
        <authorList>
            <person name="Kouya T."/>
            <person name="Ishiyama Y."/>
            <person name="Ohashi S."/>
            <person name="Kumakubo R."/>
            <person name="Yamazaki T."/>
            <person name="Otaki T."/>
        </authorList>
    </citation>
    <scope>NUCLEOTIDE SEQUENCE</scope>
    <source>
        <strain evidence="1">WR16-4</strain>
    </source>
</reference>
<dbReference type="Pfam" id="PF04411">
    <property type="entry name" value="PDDEXK_7"/>
    <property type="match status" value="1"/>
</dbReference>
<name>A0A9W6B011_9LACO</name>
<reference evidence="1" key="1">
    <citation type="submission" date="2022-07" db="EMBL/GenBank/DDBJ databases">
        <authorList>
            <person name="Kouya T."/>
            <person name="Ishiyama Y."/>
        </authorList>
    </citation>
    <scope>NUCLEOTIDE SEQUENCE</scope>
    <source>
        <strain evidence="1">WR16-4</strain>
    </source>
</reference>
<dbReference type="Proteomes" id="UP001144204">
    <property type="component" value="Unassembled WGS sequence"/>
</dbReference>
<dbReference type="RefSeq" id="WP_286135646.1">
    <property type="nucleotide sequence ID" value="NZ_BRPL01000002.1"/>
</dbReference>
<keyword evidence="2" id="KW-1185">Reference proteome</keyword>
<dbReference type="AlphaFoldDB" id="A0A9W6B011"/>
<evidence type="ECO:0000313" key="2">
    <source>
        <dbReference type="Proteomes" id="UP001144204"/>
    </source>
</evidence>
<dbReference type="EMBL" id="BRPL01000002">
    <property type="protein sequence ID" value="GLB46188.1"/>
    <property type="molecule type" value="Genomic_DNA"/>
</dbReference>
<gene>
    <name evidence="1" type="ORF">WR164_01670</name>
</gene>
<dbReference type="InterPro" id="IPR007505">
    <property type="entry name" value="PDDEXK_7"/>
</dbReference>
<proteinExistence type="predicted"/>
<evidence type="ECO:0008006" key="3">
    <source>
        <dbReference type="Google" id="ProtNLM"/>
    </source>
</evidence>
<sequence length="577" mass="68162">MLNNHNSDQKLSNVIKIISIDNKSNSKSLSFSRKGSNLKTENTFTIYDENTKYEFIINLKKDDKLYIDGLEMLGINNIKHFDSNGYYIKGFKHDLELKLYDENNQSNKYLPGKYIIHLIRNHCDYYSWLVVNPKFLQSSEYNKLLYDLEHKIDALSMGSSFGIHGAKNGPLILKNDLKLLEIFENKFIDFRNAIFKISKNPRNEISTTHKWSKSTKFIGGLDYLSVMKMSQYHCSNNFYVKYHCINYAIPDNIKLKNELYKIKLTAYDLYKRYKDVINSFKTIRLYNYMKLIDQLFSDSWMKTVPLKFDYNPSLGNYLLNHNYLFIHNLLNQIYNLRLDTINYPRYFLFDSKPTEKLYELWGFLETIEALKTMGFIITSESLLDCFEETDSMQIVKNGLSQELPINMVLNHKMHHDFRNIKLSIIYNNHIKDKSIEEPIRTVNKHDKPDIRIHVFDAKDVFMGTIIIDTKYRNPQNVFSHHFSNNAREQLFEYSHGIFSNNIFSSDTYPRELRNYAKKHPVVESVGVMFPKINEVSDKYDKLKNLHNIISFHANPDNRQHLINFIKNSINSILSTFN</sequence>
<accession>A0A9W6B011</accession>
<protein>
    <recommendedName>
        <fullName evidence="3">DUF2357 domain-containing protein</fullName>
    </recommendedName>
</protein>